<protein>
    <submittedName>
        <fullName evidence="1">DUF1878 family protein</fullName>
    </submittedName>
</protein>
<keyword evidence="2" id="KW-1185">Reference proteome</keyword>
<evidence type="ECO:0000313" key="1">
    <source>
        <dbReference type="EMBL" id="MBS4221234.1"/>
    </source>
</evidence>
<comment type="caution">
    <text evidence="1">The sequence shown here is derived from an EMBL/GenBank/DDBJ whole genome shotgun (WGS) entry which is preliminary data.</text>
</comment>
<dbReference type="Pfam" id="PF08963">
    <property type="entry name" value="DUF1878"/>
    <property type="match status" value="1"/>
</dbReference>
<proteinExistence type="predicted"/>
<name>A0A942Z2A0_9BACI</name>
<dbReference type="EMBL" id="JAGYPN010000001">
    <property type="protein sequence ID" value="MBS4221234.1"/>
    <property type="molecule type" value="Genomic_DNA"/>
</dbReference>
<dbReference type="Gene3D" id="1.10.3750.10">
    <property type="entry name" value="YhaI-like"/>
    <property type="match status" value="1"/>
</dbReference>
<evidence type="ECO:0000313" key="2">
    <source>
        <dbReference type="Proteomes" id="UP000676456"/>
    </source>
</evidence>
<dbReference type="SUPFAM" id="SSF109915">
    <property type="entry name" value="Hypothetical protein YhaI"/>
    <property type="match status" value="1"/>
</dbReference>
<dbReference type="Proteomes" id="UP000676456">
    <property type="component" value="Unassembled WGS sequence"/>
</dbReference>
<gene>
    <name evidence="1" type="ORF">KHA91_00510</name>
</gene>
<accession>A0A942Z2A0</accession>
<dbReference type="AlphaFoldDB" id="A0A942Z2A0"/>
<organism evidence="1 2">
    <name type="scientific">Lederbergia citrea</name>
    <dbReference type="NCBI Taxonomy" id="2833581"/>
    <lineage>
        <taxon>Bacteria</taxon>
        <taxon>Bacillati</taxon>
        <taxon>Bacillota</taxon>
        <taxon>Bacilli</taxon>
        <taxon>Bacillales</taxon>
        <taxon>Bacillaceae</taxon>
        <taxon>Lederbergia</taxon>
    </lineage>
</organism>
<dbReference type="InterPro" id="IPR035945">
    <property type="entry name" value="YhaI-like_sf"/>
</dbReference>
<dbReference type="RefSeq" id="WP_213096283.1">
    <property type="nucleotide sequence ID" value="NZ_JAGYPH010000001.1"/>
</dbReference>
<sequence>MDKLWSKIERLEYHQKLLLKMIKSEGHEFDRLIIEKNLDEKETAEFYLLCEELSKEAQKQKADKFVFFAPLFIEFLYKLNPKLEAVEVIDACLKQNIYPQLMKILQKNL</sequence>
<dbReference type="InterPro" id="IPR015058">
    <property type="entry name" value="DUF1878"/>
</dbReference>
<reference evidence="1 2" key="1">
    <citation type="submission" date="2021-05" db="EMBL/GenBank/DDBJ databases">
        <title>Novel Bacillus species.</title>
        <authorList>
            <person name="Liu G."/>
        </authorList>
    </citation>
    <scope>NUCLEOTIDE SEQUENCE [LARGE SCALE GENOMIC DNA]</scope>
    <source>
        <strain evidence="1 2">FJAT-49682</strain>
    </source>
</reference>